<dbReference type="RefSeq" id="WP_000891432.1">
    <property type="nucleotide sequence ID" value="NZ_CAWMSS010000002.1"/>
</dbReference>
<comment type="caution">
    <text evidence="1">The sequence shown here is derived from an EMBL/GenBank/DDBJ whole genome shotgun (WGS) entry which is preliminary data.</text>
</comment>
<dbReference type="EMBL" id="LOSJ02000001">
    <property type="protein sequence ID" value="PNM63909.1"/>
    <property type="molecule type" value="Genomic_DNA"/>
</dbReference>
<protein>
    <submittedName>
        <fullName evidence="1">Uncharacterized protein</fullName>
    </submittedName>
</protein>
<dbReference type="OrthoDB" id="6884985at2"/>
<sequence length="319" mass="36834">MLELLIPLKKTVNQSAKYDLTNWLDTMPDGAAWYVISDYCFGDKTKQNDTVSFTVLLHHDKLENIKEYINHFAPRDIKSTRTVSVEFLQYINSPVSFSFTFVIDRKSNLLRDHATDENMLSFLPAFRSVISDIASNSTFQDGYIDGVMKRVKAFESDFSKKNFNSKLARQIYIVSAFASVVFEILTIAKKPKYIQWVSDRDALLERYDSFVFDLAYFLFLQGYSEHFERTENSVLMLDTPQFIFPEPEKSGKNYFDELIRIPDYLAGTLADFDVSSNKFSKDKYDTILLNSLVNSRNQAVIYVTGKGNELLCKRLVHEA</sequence>
<accession>A0A2J9VJD3</accession>
<keyword evidence="2" id="KW-1185">Reference proteome</keyword>
<dbReference type="Proteomes" id="UP000053748">
    <property type="component" value="Unassembled WGS sequence"/>
</dbReference>
<gene>
    <name evidence="1" type="ORF">AL544_002940</name>
</gene>
<dbReference type="AlphaFoldDB" id="A0A2J9VJD3"/>
<reference evidence="1" key="1">
    <citation type="submission" date="2017-12" db="EMBL/GenBank/DDBJ databases">
        <title>FDA dAtabase for Regulatory Grade micrObial Sequences (FDA-ARGOS): Supporting development and validation of Infectious Disease Dx tests.</title>
        <authorList>
            <person name="Hoffmann M."/>
            <person name="Allard M."/>
            <person name="Evans P."/>
            <person name="Brown E."/>
            <person name="Tallon L.J."/>
            <person name="Sadzewicz L."/>
            <person name="Sengamalay N."/>
            <person name="Ott S."/>
            <person name="Godinez A."/>
            <person name="Nagaraj S."/>
            <person name="Vavikolanu K."/>
            <person name="Aluvathingal J."/>
            <person name="Nadendla S."/>
            <person name="Hobson J."/>
            <person name="Sichtig H."/>
        </authorList>
    </citation>
    <scope>NUCLEOTIDE SEQUENCE [LARGE SCALE GENOMIC DNA]</scope>
    <source>
        <strain evidence="1">FDAARGOS_113</strain>
    </source>
</reference>
<evidence type="ECO:0000313" key="2">
    <source>
        <dbReference type="Proteomes" id="UP000053748"/>
    </source>
</evidence>
<proteinExistence type="predicted"/>
<evidence type="ECO:0000313" key="1">
    <source>
        <dbReference type="EMBL" id="PNM63909.1"/>
    </source>
</evidence>
<name>A0A2J9VJD3_VIBMI</name>
<organism evidence="1 2">
    <name type="scientific">Vibrio mimicus</name>
    <dbReference type="NCBI Taxonomy" id="674"/>
    <lineage>
        <taxon>Bacteria</taxon>
        <taxon>Pseudomonadati</taxon>
        <taxon>Pseudomonadota</taxon>
        <taxon>Gammaproteobacteria</taxon>
        <taxon>Vibrionales</taxon>
        <taxon>Vibrionaceae</taxon>
        <taxon>Vibrio</taxon>
    </lineage>
</organism>